<evidence type="ECO:0000256" key="3">
    <source>
        <dbReference type="ARBA" id="ARBA00022475"/>
    </source>
</evidence>
<feature type="transmembrane region" description="Helical" evidence="7">
    <location>
        <begin position="147"/>
        <end position="167"/>
    </location>
</feature>
<protein>
    <submittedName>
        <fullName evidence="10">ABC transporter permease</fullName>
    </submittedName>
</protein>
<feature type="transmembrane region" description="Helical" evidence="7">
    <location>
        <begin position="188"/>
        <end position="218"/>
    </location>
</feature>
<dbReference type="RefSeq" id="WP_241914300.1">
    <property type="nucleotide sequence ID" value="NZ_CP093326.1"/>
</dbReference>
<evidence type="ECO:0000256" key="5">
    <source>
        <dbReference type="ARBA" id="ARBA00022989"/>
    </source>
</evidence>
<feature type="transmembrane region" description="Helical" evidence="7">
    <location>
        <begin position="87"/>
        <end position="110"/>
    </location>
</feature>
<evidence type="ECO:0000256" key="1">
    <source>
        <dbReference type="ARBA" id="ARBA00004651"/>
    </source>
</evidence>
<keyword evidence="3" id="KW-1003">Cell membrane</keyword>
<dbReference type="Pfam" id="PF00528">
    <property type="entry name" value="BPD_transp_1"/>
    <property type="match status" value="1"/>
</dbReference>
<keyword evidence="6 7" id="KW-0472">Membrane</keyword>
<accession>A0ABY3W7I1</accession>
<name>A0ABY3W7I1_9MICC</name>
<evidence type="ECO:0000256" key="6">
    <source>
        <dbReference type="ARBA" id="ARBA00023136"/>
    </source>
</evidence>
<keyword evidence="4 7" id="KW-0812">Transmembrane</keyword>
<gene>
    <name evidence="10" type="ORF">MNQ99_02400</name>
</gene>
<evidence type="ECO:0000256" key="7">
    <source>
        <dbReference type="RuleBase" id="RU363032"/>
    </source>
</evidence>
<dbReference type="PROSITE" id="PS50928">
    <property type="entry name" value="ABC_TM1"/>
    <property type="match status" value="1"/>
</dbReference>
<comment type="subcellular location">
    <subcellularLocation>
        <location evidence="1 7">Cell membrane</location>
        <topology evidence="1 7">Multi-pass membrane protein</topology>
    </subcellularLocation>
</comment>
<feature type="transmembrane region" description="Helical" evidence="7">
    <location>
        <begin position="122"/>
        <end position="141"/>
    </location>
</feature>
<dbReference type="EMBL" id="CP093326">
    <property type="protein sequence ID" value="UNK46240.1"/>
    <property type="molecule type" value="Genomic_DNA"/>
</dbReference>
<evidence type="ECO:0000313" key="10">
    <source>
        <dbReference type="EMBL" id="UNK46240.1"/>
    </source>
</evidence>
<comment type="similarity">
    <text evidence="7">Belongs to the binding-protein-dependent transport system permease family.</text>
</comment>
<evidence type="ECO:0000256" key="4">
    <source>
        <dbReference type="ARBA" id="ARBA00022692"/>
    </source>
</evidence>
<reference evidence="10 11" key="1">
    <citation type="submission" date="2022-03" db="EMBL/GenBank/DDBJ databases">
        <title>Isotopic signatures of nitrous oxide derived from detoxification processes.</title>
        <authorList>
            <person name="Behrendt U."/>
            <person name="Buchen C."/>
            <person name="Well R."/>
            <person name="Ulrich A."/>
            <person name="Rohe L."/>
            <person name="Kolb S."/>
            <person name="Schloter M."/>
            <person name="Horn M.A."/>
            <person name="Augustin J."/>
        </authorList>
    </citation>
    <scope>NUCLEOTIDE SEQUENCE [LARGE SCALE GENOMIC DNA]</scope>
    <source>
        <strain evidence="10 11">S4-C24</strain>
    </source>
</reference>
<dbReference type="InterPro" id="IPR000515">
    <property type="entry name" value="MetI-like"/>
</dbReference>
<dbReference type="PANTHER" id="PTHR30151:SF0">
    <property type="entry name" value="ABC TRANSPORTER PERMEASE PROTEIN MJ0413-RELATED"/>
    <property type="match status" value="1"/>
</dbReference>
<dbReference type="SUPFAM" id="SSF161098">
    <property type="entry name" value="MetI-like"/>
    <property type="match status" value="1"/>
</dbReference>
<evidence type="ECO:0000256" key="8">
    <source>
        <dbReference type="SAM" id="MobiDB-lite"/>
    </source>
</evidence>
<proteinExistence type="inferred from homology"/>
<dbReference type="PANTHER" id="PTHR30151">
    <property type="entry name" value="ALKANE SULFONATE ABC TRANSPORTER-RELATED, MEMBRANE SUBUNIT"/>
    <property type="match status" value="1"/>
</dbReference>
<feature type="compositionally biased region" description="Basic residues" evidence="8">
    <location>
        <begin position="17"/>
        <end position="27"/>
    </location>
</feature>
<evidence type="ECO:0000313" key="11">
    <source>
        <dbReference type="Proteomes" id="UP000829069"/>
    </source>
</evidence>
<feature type="domain" description="ABC transmembrane type-1" evidence="9">
    <location>
        <begin position="81"/>
        <end position="265"/>
    </location>
</feature>
<dbReference type="CDD" id="cd06261">
    <property type="entry name" value="TM_PBP2"/>
    <property type="match status" value="1"/>
</dbReference>
<sequence length="281" mass="30229">MSAPAVTTDGQGAAASRPRRRPAKKRPTKQLLGLAGILAFLLVWELVPRVGIVEARFLPPASEVIAMLFNDFGLTAFWLAVGETMLAWFLGLLMAVVLAVVLGFIIGSSNFLRKVTNSTVEFLRPIPSVALIPLAVLLFGVKIESSLMLIVYASFWQVFIQVLYGVADVDNVAMQTAKSYGLGRFARVRYVVFPTALPYLMTGVRLAAAVALILAITAELVIGSPGLGREIALAQSGGAISGMYALVLATGLIGVLINLLMRFIERKTLSWHSSIRSEVIV</sequence>
<dbReference type="Proteomes" id="UP000829069">
    <property type="component" value="Chromosome"/>
</dbReference>
<dbReference type="InterPro" id="IPR035906">
    <property type="entry name" value="MetI-like_sf"/>
</dbReference>
<organism evidence="10 11">
    <name type="scientific">Arthrobacter sulfonylureivorans</name>
    <dbReference type="NCBI Taxonomy" id="2486855"/>
    <lineage>
        <taxon>Bacteria</taxon>
        <taxon>Bacillati</taxon>
        <taxon>Actinomycetota</taxon>
        <taxon>Actinomycetes</taxon>
        <taxon>Micrococcales</taxon>
        <taxon>Micrococcaceae</taxon>
        <taxon>Arthrobacter</taxon>
    </lineage>
</organism>
<keyword evidence="2 7" id="KW-0813">Transport</keyword>
<keyword evidence="11" id="KW-1185">Reference proteome</keyword>
<dbReference type="Gene3D" id="1.10.3720.10">
    <property type="entry name" value="MetI-like"/>
    <property type="match status" value="1"/>
</dbReference>
<feature type="region of interest" description="Disordered" evidence="8">
    <location>
        <begin position="1"/>
        <end position="27"/>
    </location>
</feature>
<evidence type="ECO:0000256" key="2">
    <source>
        <dbReference type="ARBA" id="ARBA00022448"/>
    </source>
</evidence>
<keyword evidence="5 7" id="KW-1133">Transmembrane helix</keyword>
<feature type="transmembrane region" description="Helical" evidence="7">
    <location>
        <begin position="31"/>
        <end position="52"/>
    </location>
</feature>
<feature type="transmembrane region" description="Helical" evidence="7">
    <location>
        <begin position="238"/>
        <end position="261"/>
    </location>
</feature>
<evidence type="ECO:0000259" key="9">
    <source>
        <dbReference type="PROSITE" id="PS50928"/>
    </source>
</evidence>